<protein>
    <submittedName>
        <fullName evidence="1">Transcriptional regulator</fullName>
    </submittedName>
</protein>
<accession>A0A1V1NRG2</accession>
<dbReference type="Proteomes" id="UP000189670">
    <property type="component" value="Unassembled WGS sequence"/>
</dbReference>
<sequence>RETARQIDQGVKLTPKHTIWVDVDDMISLLKPNRTKLITYLRGKKKILLNQLSTDLERSSRSIKQDLKILSKYNLIQILDEKQIGKVIQPTFGTRKIEIRSTI</sequence>
<feature type="non-terminal residue" evidence="1">
    <location>
        <position position="1"/>
    </location>
</feature>
<dbReference type="Pfam" id="PF25212">
    <property type="entry name" value="HVO_A0114"/>
    <property type="match status" value="1"/>
</dbReference>
<gene>
    <name evidence="1" type="ORF">OMM_14840</name>
</gene>
<evidence type="ECO:0000313" key="1">
    <source>
        <dbReference type="EMBL" id="ETR65086.1"/>
    </source>
</evidence>
<evidence type="ECO:0000313" key="2">
    <source>
        <dbReference type="Proteomes" id="UP000189670"/>
    </source>
</evidence>
<dbReference type="EMBL" id="ATBP01003227">
    <property type="protein sequence ID" value="ETR65086.1"/>
    <property type="molecule type" value="Genomic_DNA"/>
</dbReference>
<reference evidence="2" key="1">
    <citation type="submission" date="2012-11" db="EMBL/GenBank/DDBJ databases">
        <authorList>
            <person name="Lucero-Rivera Y.E."/>
            <person name="Tovar-Ramirez D."/>
        </authorList>
    </citation>
    <scope>NUCLEOTIDE SEQUENCE [LARGE SCALE GENOMIC DNA]</scope>
    <source>
        <strain evidence="2">Araruama</strain>
    </source>
</reference>
<organism evidence="1 2">
    <name type="scientific">Candidatus Magnetoglobus multicellularis str. Araruama</name>
    <dbReference type="NCBI Taxonomy" id="890399"/>
    <lineage>
        <taxon>Bacteria</taxon>
        <taxon>Pseudomonadati</taxon>
        <taxon>Thermodesulfobacteriota</taxon>
        <taxon>Desulfobacteria</taxon>
        <taxon>Desulfobacterales</taxon>
        <taxon>Desulfobacteraceae</taxon>
        <taxon>Candidatus Magnetoglobus</taxon>
    </lineage>
</organism>
<comment type="caution">
    <text evidence="1">The sequence shown here is derived from an EMBL/GenBank/DDBJ whole genome shotgun (WGS) entry which is preliminary data.</text>
</comment>
<name>A0A1V1NRG2_9BACT</name>
<proteinExistence type="predicted"/>
<dbReference type="AlphaFoldDB" id="A0A1V1NRG2"/>